<feature type="domain" description="OCEL" evidence="8">
    <location>
        <begin position="696"/>
        <end position="805"/>
    </location>
</feature>
<dbReference type="InterPro" id="IPR010844">
    <property type="entry name" value="Occludin_ELL"/>
</dbReference>
<dbReference type="PANTHER" id="PTHR23288:SF17">
    <property type="entry name" value="RNA POLYMERASE II ELONGATION FACTOR ELL"/>
    <property type="match status" value="1"/>
</dbReference>
<keyword evidence="10" id="KW-1185">Reference proteome</keyword>
<evidence type="ECO:0000256" key="5">
    <source>
        <dbReference type="ARBA" id="ARBA00023242"/>
    </source>
</evidence>
<comment type="similarity">
    <text evidence="2 6">Belongs to the ELL/occludin family.</text>
</comment>
<feature type="compositionally biased region" description="Polar residues" evidence="7">
    <location>
        <begin position="231"/>
        <end position="246"/>
    </location>
</feature>
<feature type="compositionally biased region" description="Basic and acidic residues" evidence="7">
    <location>
        <begin position="607"/>
        <end position="618"/>
    </location>
</feature>
<feature type="compositionally biased region" description="Basic and acidic residues" evidence="7">
    <location>
        <begin position="645"/>
        <end position="667"/>
    </location>
</feature>
<feature type="region of interest" description="Disordered" evidence="7">
    <location>
        <begin position="339"/>
        <end position="594"/>
    </location>
</feature>
<proteinExistence type="inferred from homology"/>
<dbReference type="GO" id="GO:0008023">
    <property type="term" value="C:transcription elongation factor complex"/>
    <property type="evidence" value="ECO:0007669"/>
    <property type="project" value="InterPro"/>
</dbReference>
<evidence type="ECO:0000256" key="6">
    <source>
        <dbReference type="PROSITE-ProRule" id="PRU01324"/>
    </source>
</evidence>
<dbReference type="OrthoDB" id="6284217at2759"/>
<dbReference type="PROSITE" id="PS51980">
    <property type="entry name" value="OCEL"/>
    <property type="match status" value="1"/>
</dbReference>
<dbReference type="InterPro" id="IPR036390">
    <property type="entry name" value="WH_DNA-bd_sf"/>
</dbReference>
<comment type="subcellular location">
    <subcellularLocation>
        <location evidence="1">Nucleus</location>
    </subcellularLocation>
</comment>
<reference evidence="9 10" key="1">
    <citation type="submission" date="2019-01" db="EMBL/GenBank/DDBJ databases">
        <authorList>
            <person name="Sayadi A."/>
        </authorList>
    </citation>
    <scope>NUCLEOTIDE SEQUENCE [LARGE SCALE GENOMIC DNA]</scope>
</reference>
<evidence type="ECO:0000313" key="9">
    <source>
        <dbReference type="EMBL" id="VEN50903.1"/>
    </source>
</evidence>
<evidence type="ECO:0000256" key="1">
    <source>
        <dbReference type="ARBA" id="ARBA00004123"/>
    </source>
</evidence>
<accession>A0A653CUY3</accession>
<sequence>MAALCPGVQYGLSSQQNFGENKDLIFVKLTDSALRAIEEYIKNQNKFSHNPTIKFLGNENGELSFPSHLGGRDVHDNGSSTSFSFSMSSTADMEGQGGSFECIKQAGPVRGALEGLGGIPHKIRVHANDDIYEATRNRMTEAEDKYKNKCTREIKPTQTDIGRKVKLKHHQSQSAQSSSQMRPSLLPVPSGAAAAVAAGVGGQGAASGRPPVPPYWAAKAAANGPSPAAVHSTSNGMGSNHVSSSRPLHHAKKPSVPDIAKRPLKERLIHLLALKPFKKIELHDRLMKEGLRERNGVTPVLKQIAFLKDNCFHLNRSLWSEVHEDWPFYTESERQILKRRKPANLTPPGGNSDGGSSSGSGQSPTSTHPGSPPPPVSTKRPPSTGAGYRDSDYPSIGLGLPFKRQRIAHDNSSRPSSAQQQQQPPISSATDHHGHHGNSHYGTSGSHYHQQQPPPSLTNRQQVEVDARRRPVTDSRDASNMNPRSRESPSRMWSSATPPPPPTTTTTANSLTVPPITNGYHPHFAHSAPSFEVKRHISDDEEYGGGASGRKRTCDSRDGGGGGGQQKPNPFGFGSGSLQWSGSPGNGGIHHGSAPMVPVKEEVTAGRPLKQEPHEVDVHVNGSGGVGSGEQMTQPTWYNNANGRGELREKERERERDRNKYNKERIARVSPDSQTDGIAAQELDSGIVKVEENEFPDFKKQYVTIQDPDQRRRYKADFNADYAEYRDLHGVVEKVSKRFAQLEERLRQTEENSPKYKDIRKQIYREYTDAKKDTEQQRAKRRFQYLHEKLSHIKRLVHDYDQSIMEAGRY</sequence>
<feature type="compositionally biased region" description="Polar residues" evidence="7">
    <location>
        <begin position="630"/>
        <end position="641"/>
    </location>
</feature>
<feature type="compositionally biased region" description="Basic and acidic residues" evidence="7">
    <location>
        <begin position="463"/>
        <end position="477"/>
    </location>
</feature>
<dbReference type="GO" id="GO:0042795">
    <property type="term" value="P:snRNA transcription by RNA polymerase II"/>
    <property type="evidence" value="ECO:0007669"/>
    <property type="project" value="TreeGrafter"/>
</dbReference>
<keyword evidence="3" id="KW-0805">Transcription regulation</keyword>
<dbReference type="Proteomes" id="UP000410492">
    <property type="component" value="Unassembled WGS sequence"/>
</dbReference>
<gene>
    <name evidence="9" type="ORF">CALMAC_LOCUS11513</name>
</gene>
<feature type="compositionally biased region" description="Low complexity" evidence="7">
    <location>
        <begin position="413"/>
        <end position="428"/>
    </location>
</feature>
<feature type="region of interest" description="Disordered" evidence="7">
    <location>
        <begin position="607"/>
        <end position="673"/>
    </location>
</feature>
<keyword evidence="5" id="KW-0539">Nucleus</keyword>
<organism evidence="9 10">
    <name type="scientific">Callosobruchus maculatus</name>
    <name type="common">Southern cowpea weevil</name>
    <name type="synonym">Pulse bruchid</name>
    <dbReference type="NCBI Taxonomy" id="64391"/>
    <lineage>
        <taxon>Eukaryota</taxon>
        <taxon>Metazoa</taxon>
        <taxon>Ecdysozoa</taxon>
        <taxon>Arthropoda</taxon>
        <taxon>Hexapoda</taxon>
        <taxon>Insecta</taxon>
        <taxon>Pterygota</taxon>
        <taxon>Neoptera</taxon>
        <taxon>Endopterygota</taxon>
        <taxon>Coleoptera</taxon>
        <taxon>Polyphaga</taxon>
        <taxon>Cucujiformia</taxon>
        <taxon>Chrysomeloidea</taxon>
        <taxon>Chrysomelidae</taxon>
        <taxon>Bruchinae</taxon>
        <taxon>Bruchini</taxon>
        <taxon>Callosobruchus</taxon>
    </lineage>
</organism>
<name>A0A653CUY3_CALMS</name>
<dbReference type="Gene3D" id="6.10.140.340">
    <property type="match status" value="1"/>
</dbReference>
<dbReference type="InterPro" id="IPR031176">
    <property type="entry name" value="ELL/occludin"/>
</dbReference>
<dbReference type="Pfam" id="PF07303">
    <property type="entry name" value="Occludin_ELL"/>
    <property type="match status" value="1"/>
</dbReference>
<dbReference type="Gene3D" id="1.10.10.2670">
    <property type="entry name" value="E3 ubiquitin-protein ligase"/>
    <property type="match status" value="1"/>
</dbReference>
<evidence type="ECO:0000256" key="7">
    <source>
        <dbReference type="SAM" id="MobiDB-lite"/>
    </source>
</evidence>
<dbReference type="PANTHER" id="PTHR23288">
    <property type="entry name" value="OCCLUDIN AND RNA POLYMERASE II ELONGATION FACTOR ELL"/>
    <property type="match status" value="1"/>
</dbReference>
<dbReference type="InterPro" id="IPR019464">
    <property type="entry name" value="ELL_N"/>
</dbReference>
<dbReference type="EMBL" id="CAACVG010008731">
    <property type="protein sequence ID" value="VEN50903.1"/>
    <property type="molecule type" value="Genomic_DNA"/>
</dbReference>
<keyword evidence="4" id="KW-0804">Transcription</keyword>
<dbReference type="AlphaFoldDB" id="A0A653CUY3"/>
<feature type="compositionally biased region" description="Polar residues" evidence="7">
    <location>
        <begin position="440"/>
        <end position="462"/>
    </location>
</feature>
<evidence type="ECO:0000256" key="2">
    <source>
        <dbReference type="ARBA" id="ARBA00009171"/>
    </source>
</evidence>
<evidence type="ECO:0000259" key="8">
    <source>
        <dbReference type="PROSITE" id="PS51980"/>
    </source>
</evidence>
<protein>
    <recommendedName>
        <fullName evidence="8">OCEL domain-containing protein</fullName>
    </recommendedName>
</protein>
<evidence type="ECO:0000256" key="4">
    <source>
        <dbReference type="ARBA" id="ARBA00023163"/>
    </source>
</evidence>
<dbReference type="SUPFAM" id="SSF144292">
    <property type="entry name" value="occludin/ELL-like"/>
    <property type="match status" value="1"/>
</dbReference>
<feature type="compositionally biased region" description="Low complexity" evidence="7">
    <location>
        <begin position="217"/>
        <end position="229"/>
    </location>
</feature>
<feature type="region of interest" description="Disordered" evidence="7">
    <location>
        <begin position="163"/>
        <end position="187"/>
    </location>
</feature>
<dbReference type="InterPro" id="IPR042065">
    <property type="entry name" value="E3_ELL-like"/>
</dbReference>
<feature type="compositionally biased region" description="Low complexity" evidence="7">
    <location>
        <begin position="359"/>
        <end position="369"/>
    </location>
</feature>
<dbReference type="Pfam" id="PF10390">
    <property type="entry name" value="ELL"/>
    <property type="match status" value="1"/>
</dbReference>
<dbReference type="GO" id="GO:0032968">
    <property type="term" value="P:positive regulation of transcription elongation by RNA polymerase II"/>
    <property type="evidence" value="ECO:0007669"/>
    <property type="project" value="TreeGrafter"/>
</dbReference>
<dbReference type="SUPFAM" id="SSF46785">
    <property type="entry name" value="Winged helix' DNA-binding domain"/>
    <property type="match status" value="1"/>
</dbReference>
<dbReference type="GO" id="GO:0000987">
    <property type="term" value="F:cis-regulatory region sequence-specific DNA binding"/>
    <property type="evidence" value="ECO:0007669"/>
    <property type="project" value="TreeGrafter"/>
</dbReference>
<evidence type="ECO:0000256" key="3">
    <source>
        <dbReference type="ARBA" id="ARBA00023015"/>
    </source>
</evidence>
<evidence type="ECO:0000313" key="10">
    <source>
        <dbReference type="Proteomes" id="UP000410492"/>
    </source>
</evidence>
<feature type="region of interest" description="Disordered" evidence="7">
    <location>
        <begin position="217"/>
        <end position="255"/>
    </location>
</feature>
<dbReference type="GO" id="GO:0006368">
    <property type="term" value="P:transcription elongation by RNA polymerase II"/>
    <property type="evidence" value="ECO:0007669"/>
    <property type="project" value="InterPro"/>
</dbReference>